<gene>
    <name evidence="4" type="ORF">NK6_4659</name>
</gene>
<dbReference type="Pfam" id="PF13378">
    <property type="entry name" value="MR_MLE_C"/>
    <property type="match status" value="1"/>
</dbReference>
<protein>
    <submittedName>
        <fullName evidence="4">Putative cycloisomerase</fullName>
    </submittedName>
</protein>
<accession>A0A0E4BR22</accession>
<feature type="domain" description="Enolase C-terminal" evidence="3">
    <location>
        <begin position="150"/>
        <end position="203"/>
    </location>
</feature>
<dbReference type="GO" id="GO:0006518">
    <property type="term" value="P:peptide metabolic process"/>
    <property type="evidence" value="ECO:0007669"/>
    <property type="project" value="UniProtKB-ARBA"/>
</dbReference>
<evidence type="ECO:0000313" key="4">
    <source>
        <dbReference type="EMBL" id="BAR57826.1"/>
    </source>
</evidence>
<dbReference type="EMBL" id="AP014685">
    <property type="protein sequence ID" value="BAR57826.1"/>
    <property type="molecule type" value="Genomic_DNA"/>
</dbReference>
<keyword evidence="4" id="KW-0413">Isomerase</keyword>
<dbReference type="InterPro" id="IPR029065">
    <property type="entry name" value="Enolase_C-like"/>
</dbReference>
<evidence type="ECO:0000256" key="1">
    <source>
        <dbReference type="ARBA" id="ARBA00022723"/>
    </source>
</evidence>
<name>A0A0E4BR22_9BRAD</name>
<dbReference type="AlphaFoldDB" id="A0A0E4BR22"/>
<evidence type="ECO:0000259" key="2">
    <source>
        <dbReference type="Pfam" id="PF02746"/>
    </source>
</evidence>
<dbReference type="InterPro" id="IPR013341">
    <property type="entry name" value="Mandelate_racemase_N_dom"/>
</dbReference>
<dbReference type="Pfam" id="PF02746">
    <property type="entry name" value="MR_MLE_N"/>
    <property type="match status" value="1"/>
</dbReference>
<evidence type="ECO:0000313" key="5">
    <source>
        <dbReference type="Proteomes" id="UP000063308"/>
    </source>
</evidence>
<dbReference type="InterPro" id="IPR036849">
    <property type="entry name" value="Enolase-like_C_sf"/>
</dbReference>
<dbReference type="Gene3D" id="3.20.20.120">
    <property type="entry name" value="Enolase-like C-terminal domain"/>
    <property type="match status" value="1"/>
</dbReference>
<dbReference type="InterPro" id="IPR029017">
    <property type="entry name" value="Enolase-like_N"/>
</dbReference>
<reference evidence="4 5" key="1">
    <citation type="submission" date="2014-11" db="EMBL/GenBank/DDBJ databases">
        <title>Symbiosis island explosion on the genome of extra-slow-growing strains of soybean bradyrhizobia with massive insertion sequences.</title>
        <authorList>
            <person name="Iida T."/>
            <person name="Minamisawa K."/>
        </authorList>
    </citation>
    <scope>NUCLEOTIDE SEQUENCE [LARGE SCALE GENOMIC DNA]</scope>
    <source>
        <strain evidence="4 5">NK6</strain>
    </source>
</reference>
<feature type="domain" description="Mandelate racemase/muconate lactonizing enzyme N-terminal" evidence="2">
    <location>
        <begin position="30"/>
        <end position="127"/>
    </location>
</feature>
<dbReference type="GO" id="GO:0016853">
    <property type="term" value="F:isomerase activity"/>
    <property type="evidence" value="ECO:0007669"/>
    <property type="project" value="UniProtKB-KW"/>
</dbReference>
<dbReference type="PANTHER" id="PTHR48073:SF2">
    <property type="entry name" value="O-SUCCINYLBENZOATE SYNTHASE"/>
    <property type="match status" value="1"/>
</dbReference>
<keyword evidence="1" id="KW-0479">Metal-binding</keyword>
<evidence type="ECO:0000259" key="3">
    <source>
        <dbReference type="Pfam" id="PF13378"/>
    </source>
</evidence>
<dbReference type="Proteomes" id="UP000063308">
    <property type="component" value="Chromosome"/>
</dbReference>
<organism evidence="4 5">
    <name type="scientific">Bradyrhizobium diazoefficiens</name>
    <dbReference type="NCBI Taxonomy" id="1355477"/>
    <lineage>
        <taxon>Bacteria</taxon>
        <taxon>Pseudomonadati</taxon>
        <taxon>Pseudomonadota</taxon>
        <taxon>Alphaproteobacteria</taxon>
        <taxon>Hyphomicrobiales</taxon>
        <taxon>Nitrobacteraceae</taxon>
        <taxon>Bradyrhizobium</taxon>
    </lineage>
</organism>
<sequence length="206" mass="22585">MTEATVERIRLFLIESPIKMARLQGVGNVKGTVKRVLIELTSSDGVIGWGEAAPWEVFTGTPEAAFSALDIYLRPIVLGKPVRRIRALMAELDRALVGHAEAKVGIEMALLDIVGKSSGLSVADLLGGRVRDTIPLSFSIADPDFPADLERMRRMVPDGNVIYKVKTGVKPHREDLDHLEAIRKEFGDKVDLRVDYNQALAPFGAI</sequence>
<proteinExistence type="predicted"/>
<dbReference type="SUPFAM" id="SSF51604">
    <property type="entry name" value="Enolase C-terminal domain-like"/>
    <property type="match status" value="1"/>
</dbReference>
<dbReference type="GO" id="GO:0046872">
    <property type="term" value="F:metal ion binding"/>
    <property type="evidence" value="ECO:0007669"/>
    <property type="project" value="UniProtKB-KW"/>
</dbReference>
<dbReference type="Gene3D" id="3.30.390.10">
    <property type="entry name" value="Enolase-like, N-terminal domain"/>
    <property type="match status" value="1"/>
</dbReference>
<dbReference type="SUPFAM" id="SSF54826">
    <property type="entry name" value="Enolase N-terminal domain-like"/>
    <property type="match status" value="1"/>
</dbReference>
<dbReference type="PANTHER" id="PTHR48073">
    <property type="entry name" value="O-SUCCINYLBENZOATE SYNTHASE-RELATED"/>
    <property type="match status" value="1"/>
</dbReference>